<dbReference type="PANTHER" id="PTHR38098:SF1">
    <property type="entry name" value="LPS-ASSEMBLY LIPOPROTEIN LPTE"/>
    <property type="match status" value="1"/>
</dbReference>
<dbReference type="GO" id="GO:0015920">
    <property type="term" value="P:lipopolysaccharide transport"/>
    <property type="evidence" value="ECO:0007669"/>
    <property type="project" value="TreeGrafter"/>
</dbReference>
<gene>
    <name evidence="6" type="ORF">SAMN02745130_03762</name>
</gene>
<dbReference type="GO" id="GO:1990351">
    <property type="term" value="C:transporter complex"/>
    <property type="evidence" value="ECO:0007669"/>
    <property type="project" value="TreeGrafter"/>
</dbReference>
<dbReference type="InterPro" id="IPR007485">
    <property type="entry name" value="LPS_assembly_LptE"/>
</dbReference>
<dbReference type="GO" id="GO:0043165">
    <property type="term" value="P:Gram-negative-bacterium-type cell outer membrane assembly"/>
    <property type="evidence" value="ECO:0007669"/>
    <property type="project" value="InterPro"/>
</dbReference>
<dbReference type="PANTHER" id="PTHR38098">
    <property type="entry name" value="LPS-ASSEMBLY LIPOPROTEIN LPTE"/>
    <property type="match status" value="1"/>
</dbReference>
<dbReference type="STRING" id="92487.SAMN02745130_03762"/>
<dbReference type="EMBL" id="FUYB01000030">
    <property type="protein sequence ID" value="SKA95360.1"/>
    <property type="molecule type" value="Genomic_DNA"/>
</dbReference>
<keyword evidence="2" id="KW-0472">Membrane</keyword>
<dbReference type="Proteomes" id="UP000190460">
    <property type="component" value="Unassembled WGS sequence"/>
</dbReference>
<dbReference type="RefSeq" id="WP_159448684.1">
    <property type="nucleotide sequence ID" value="NZ_FUYB01000030.1"/>
</dbReference>
<accession>A0A1T4Y0Q6</accession>
<dbReference type="OrthoDB" id="5624329at2"/>
<dbReference type="GO" id="GO:0019867">
    <property type="term" value="C:outer membrane"/>
    <property type="evidence" value="ECO:0007669"/>
    <property type="project" value="InterPro"/>
</dbReference>
<keyword evidence="4" id="KW-0998">Cell outer membrane</keyword>
<evidence type="ECO:0000313" key="7">
    <source>
        <dbReference type="Proteomes" id="UP000190460"/>
    </source>
</evidence>
<name>A0A1T4Y0Q6_9GAMM</name>
<keyword evidence="3" id="KW-0564">Palmitate</keyword>
<organism evidence="6 7">
    <name type="scientific">Thiothrix eikelboomii</name>
    <dbReference type="NCBI Taxonomy" id="92487"/>
    <lineage>
        <taxon>Bacteria</taxon>
        <taxon>Pseudomonadati</taxon>
        <taxon>Pseudomonadota</taxon>
        <taxon>Gammaproteobacteria</taxon>
        <taxon>Thiotrichales</taxon>
        <taxon>Thiotrichaceae</taxon>
        <taxon>Thiothrix</taxon>
    </lineage>
</organism>
<evidence type="ECO:0000256" key="3">
    <source>
        <dbReference type="ARBA" id="ARBA00023139"/>
    </source>
</evidence>
<reference evidence="6 7" key="1">
    <citation type="submission" date="2017-02" db="EMBL/GenBank/DDBJ databases">
        <authorList>
            <person name="Peterson S.W."/>
        </authorList>
    </citation>
    <scope>NUCLEOTIDE SEQUENCE [LARGE SCALE GENOMIC DNA]</scope>
    <source>
        <strain evidence="6 7">ATCC 49788</strain>
    </source>
</reference>
<proteinExistence type="predicted"/>
<keyword evidence="7" id="KW-1185">Reference proteome</keyword>
<evidence type="ECO:0000256" key="4">
    <source>
        <dbReference type="ARBA" id="ARBA00023237"/>
    </source>
</evidence>
<dbReference type="GO" id="GO:0001530">
    <property type="term" value="F:lipopolysaccharide binding"/>
    <property type="evidence" value="ECO:0007669"/>
    <property type="project" value="TreeGrafter"/>
</dbReference>
<evidence type="ECO:0000256" key="1">
    <source>
        <dbReference type="ARBA" id="ARBA00022729"/>
    </source>
</evidence>
<dbReference type="Pfam" id="PF04390">
    <property type="entry name" value="LptE"/>
    <property type="match status" value="1"/>
</dbReference>
<dbReference type="Gene3D" id="3.30.160.150">
    <property type="entry name" value="Lipoprotein like domain"/>
    <property type="match status" value="1"/>
</dbReference>
<evidence type="ECO:0000256" key="2">
    <source>
        <dbReference type="ARBA" id="ARBA00023136"/>
    </source>
</evidence>
<protein>
    <submittedName>
        <fullName evidence="6">Outer membrane lipoprotein LptE/RlpB (LPS assembly)</fullName>
    </submittedName>
</protein>
<keyword evidence="5 6" id="KW-0449">Lipoprotein</keyword>
<keyword evidence="1" id="KW-0732">Signal</keyword>
<dbReference type="AlphaFoldDB" id="A0A1T4Y0Q6"/>
<evidence type="ECO:0000313" key="6">
    <source>
        <dbReference type="EMBL" id="SKA95360.1"/>
    </source>
</evidence>
<evidence type="ECO:0000256" key="5">
    <source>
        <dbReference type="ARBA" id="ARBA00023288"/>
    </source>
</evidence>
<sequence>MIILLLAVKLAACGFHLRTAESPLLAPLKDQQVFIEGLDTQQGFGQKLIAALRQAGAEPTTAAKQASLRLKLTQINEGKTATAFSATRQVREFNHFLDLSFTVESMLQAERSLTSSVHVERNQIYDSRYVLGVSEEERSIQAELQAEAARLLALRLAALVP</sequence>